<evidence type="ECO:0000256" key="7">
    <source>
        <dbReference type="SAM" id="Phobius"/>
    </source>
</evidence>
<evidence type="ECO:0000256" key="2">
    <source>
        <dbReference type="ARBA" id="ARBA00007018"/>
    </source>
</evidence>
<evidence type="ECO:0000256" key="6">
    <source>
        <dbReference type="PIRSR" id="PIRSR604254-1"/>
    </source>
</evidence>
<feature type="transmembrane region" description="Helical" evidence="7">
    <location>
        <begin position="171"/>
        <end position="191"/>
    </location>
</feature>
<evidence type="ECO:0000256" key="3">
    <source>
        <dbReference type="ARBA" id="ARBA00022692"/>
    </source>
</evidence>
<protein>
    <submittedName>
        <fullName evidence="8">Membrane progestin receptor gamma-B</fullName>
    </submittedName>
</protein>
<dbReference type="PANTHER" id="PTHR20855">
    <property type="entry name" value="ADIPOR/PROGESTIN RECEPTOR-RELATED"/>
    <property type="match status" value="1"/>
</dbReference>
<comment type="caution">
    <text evidence="8">The sequence shown here is derived from an EMBL/GenBank/DDBJ whole genome shotgun (WGS) entry which is preliminary data.</text>
</comment>
<keyword evidence="5 7" id="KW-0472">Membrane</keyword>
<keyword evidence="9" id="KW-1185">Reference proteome</keyword>
<keyword evidence="8" id="KW-0675">Receptor</keyword>
<dbReference type="GO" id="GO:0038023">
    <property type="term" value="F:signaling receptor activity"/>
    <property type="evidence" value="ECO:0007669"/>
    <property type="project" value="TreeGrafter"/>
</dbReference>
<feature type="binding site" evidence="6">
    <location>
        <position position="275"/>
    </location>
    <ligand>
        <name>Zn(2+)</name>
        <dbReference type="ChEBI" id="CHEBI:29105"/>
    </ligand>
</feature>
<keyword evidence="6" id="KW-0479">Metal-binding</keyword>
<feature type="binding site" evidence="6">
    <location>
        <position position="279"/>
    </location>
    <ligand>
        <name>Zn(2+)</name>
        <dbReference type="ChEBI" id="CHEBI:29105"/>
    </ligand>
</feature>
<dbReference type="PANTHER" id="PTHR20855:SF141">
    <property type="entry name" value="MEMBRANE PROGESTIN RECEPTOR GAMMA-B-LIKE"/>
    <property type="match status" value="1"/>
</dbReference>
<evidence type="ECO:0000256" key="5">
    <source>
        <dbReference type="ARBA" id="ARBA00023136"/>
    </source>
</evidence>
<evidence type="ECO:0000256" key="1">
    <source>
        <dbReference type="ARBA" id="ARBA00004141"/>
    </source>
</evidence>
<feature type="binding site" evidence="6">
    <location>
        <position position="125"/>
    </location>
    <ligand>
        <name>Zn(2+)</name>
        <dbReference type="ChEBI" id="CHEBI:29105"/>
    </ligand>
</feature>
<reference evidence="8 9" key="1">
    <citation type="journal article" date="2017" name="Nat. Ecol. Evol.">
        <title>Scallop genome provides insights into evolution of bilaterian karyotype and development.</title>
        <authorList>
            <person name="Wang S."/>
            <person name="Zhang J."/>
            <person name="Jiao W."/>
            <person name="Li J."/>
            <person name="Xun X."/>
            <person name="Sun Y."/>
            <person name="Guo X."/>
            <person name="Huan P."/>
            <person name="Dong B."/>
            <person name="Zhang L."/>
            <person name="Hu X."/>
            <person name="Sun X."/>
            <person name="Wang J."/>
            <person name="Zhao C."/>
            <person name="Wang Y."/>
            <person name="Wang D."/>
            <person name="Huang X."/>
            <person name="Wang R."/>
            <person name="Lv J."/>
            <person name="Li Y."/>
            <person name="Zhang Z."/>
            <person name="Liu B."/>
            <person name="Lu W."/>
            <person name="Hui Y."/>
            <person name="Liang J."/>
            <person name="Zhou Z."/>
            <person name="Hou R."/>
            <person name="Li X."/>
            <person name="Liu Y."/>
            <person name="Li H."/>
            <person name="Ning X."/>
            <person name="Lin Y."/>
            <person name="Zhao L."/>
            <person name="Xing Q."/>
            <person name="Dou J."/>
            <person name="Li Y."/>
            <person name="Mao J."/>
            <person name="Guo H."/>
            <person name="Dou H."/>
            <person name="Li T."/>
            <person name="Mu C."/>
            <person name="Jiang W."/>
            <person name="Fu Q."/>
            <person name="Fu X."/>
            <person name="Miao Y."/>
            <person name="Liu J."/>
            <person name="Yu Q."/>
            <person name="Li R."/>
            <person name="Liao H."/>
            <person name="Li X."/>
            <person name="Kong Y."/>
            <person name="Jiang Z."/>
            <person name="Chourrout D."/>
            <person name="Li R."/>
            <person name="Bao Z."/>
        </authorList>
    </citation>
    <scope>NUCLEOTIDE SEQUENCE [LARGE SCALE GENOMIC DNA]</scope>
    <source>
        <strain evidence="8 9">PY_sf001</strain>
    </source>
</reference>
<name>A0A210QIU7_MIZYE</name>
<dbReference type="AlphaFoldDB" id="A0A210QIU7"/>
<feature type="transmembrane region" description="Helical" evidence="7">
    <location>
        <begin position="139"/>
        <end position="159"/>
    </location>
</feature>
<evidence type="ECO:0000313" key="8">
    <source>
        <dbReference type="EMBL" id="OWF48683.1"/>
    </source>
</evidence>
<dbReference type="InterPro" id="IPR004254">
    <property type="entry name" value="AdipoR/HlyIII-related"/>
</dbReference>
<dbReference type="OrthoDB" id="529367at2759"/>
<evidence type="ECO:0000256" key="4">
    <source>
        <dbReference type="ARBA" id="ARBA00022989"/>
    </source>
</evidence>
<dbReference type="STRING" id="6573.A0A210QIU7"/>
<dbReference type="EMBL" id="NEDP02003435">
    <property type="protein sequence ID" value="OWF48683.1"/>
    <property type="molecule type" value="Genomic_DNA"/>
</dbReference>
<organism evidence="8 9">
    <name type="scientific">Mizuhopecten yessoensis</name>
    <name type="common">Japanese scallop</name>
    <name type="synonym">Patinopecten yessoensis</name>
    <dbReference type="NCBI Taxonomy" id="6573"/>
    <lineage>
        <taxon>Eukaryota</taxon>
        <taxon>Metazoa</taxon>
        <taxon>Spiralia</taxon>
        <taxon>Lophotrochozoa</taxon>
        <taxon>Mollusca</taxon>
        <taxon>Bivalvia</taxon>
        <taxon>Autobranchia</taxon>
        <taxon>Pteriomorphia</taxon>
        <taxon>Pectinida</taxon>
        <taxon>Pectinoidea</taxon>
        <taxon>Pectinidae</taxon>
        <taxon>Mizuhopecten</taxon>
    </lineage>
</organism>
<keyword evidence="3 7" id="KW-0812">Transmembrane</keyword>
<proteinExistence type="inferred from homology"/>
<dbReference type="GO" id="GO:0046872">
    <property type="term" value="F:metal ion binding"/>
    <property type="evidence" value="ECO:0007669"/>
    <property type="project" value="UniProtKB-KW"/>
</dbReference>
<dbReference type="Proteomes" id="UP000242188">
    <property type="component" value="Unassembled WGS sequence"/>
</dbReference>
<feature type="transmembrane region" description="Helical" evidence="7">
    <location>
        <begin position="107"/>
        <end position="127"/>
    </location>
</feature>
<dbReference type="GO" id="GO:0016020">
    <property type="term" value="C:membrane"/>
    <property type="evidence" value="ECO:0007669"/>
    <property type="project" value="UniProtKB-SubCell"/>
</dbReference>
<keyword evidence="6" id="KW-0862">Zinc</keyword>
<dbReference type="Pfam" id="PF03006">
    <property type="entry name" value="HlyIII"/>
    <property type="match status" value="1"/>
</dbReference>
<sequence>MIKCRRDIINFHKSQVSTTYISMSSRGLSGPIYTVHQVPEHFHEHFIIRGYRHPNSTAKQCLLSVFDATNETLNFWTHFLPSCYFLWVLKGLSETLDFKNDPYTWPLLAYMFGAVIFPLASATAHTFNTMSDEMRHFCFFLDYGALSVFSLGGVIAYRAYSFPSAFVDTWFGHNFVRIATINSLVSIIFSCQTRFMKLSFFRTFIRLGSFGFPYLYNSLPIMYRLMFCSPEECALPSQYQHARQFIFAFSAAVLFATHFPERFYPAKFDIFGHSHQLFHVASILGTMDQMQAILHDMVDRRALLQDSWWFPSLSDSVGVLGAVMAINVITIGLFSLRLRNFVKSTKSS</sequence>
<gene>
    <name evidence="8" type="ORF">KP79_PYT04663</name>
</gene>
<keyword evidence="4 7" id="KW-1133">Transmembrane helix</keyword>
<comment type="similarity">
    <text evidence="2">Belongs to the ADIPOR family.</text>
</comment>
<feature type="transmembrane region" description="Helical" evidence="7">
    <location>
        <begin position="198"/>
        <end position="216"/>
    </location>
</feature>
<feature type="transmembrane region" description="Helical" evidence="7">
    <location>
        <begin position="317"/>
        <end position="336"/>
    </location>
</feature>
<comment type="subcellular location">
    <subcellularLocation>
        <location evidence="1">Membrane</location>
        <topology evidence="1">Multi-pass membrane protein</topology>
    </subcellularLocation>
</comment>
<accession>A0A210QIU7</accession>
<evidence type="ECO:0000313" key="9">
    <source>
        <dbReference type="Proteomes" id="UP000242188"/>
    </source>
</evidence>